<organism evidence="1 2">
    <name type="scientific">Petromyces alliaceus</name>
    <name type="common">Aspergillus alliaceus</name>
    <dbReference type="NCBI Taxonomy" id="209559"/>
    <lineage>
        <taxon>Eukaryota</taxon>
        <taxon>Fungi</taxon>
        <taxon>Dikarya</taxon>
        <taxon>Ascomycota</taxon>
        <taxon>Pezizomycotina</taxon>
        <taxon>Eurotiomycetes</taxon>
        <taxon>Eurotiomycetidae</taxon>
        <taxon>Eurotiales</taxon>
        <taxon>Aspergillaceae</taxon>
        <taxon>Aspergillus</taxon>
        <taxon>Aspergillus subgen. Circumdati</taxon>
    </lineage>
</organism>
<protein>
    <submittedName>
        <fullName evidence="1">Uncharacterized protein</fullName>
    </submittedName>
</protein>
<dbReference type="Proteomes" id="UP000541154">
    <property type="component" value="Unassembled WGS sequence"/>
</dbReference>
<proteinExistence type="predicted"/>
<comment type="caution">
    <text evidence="1">The sequence shown here is derived from an EMBL/GenBank/DDBJ whole genome shotgun (WGS) entry which is preliminary data.</text>
</comment>
<evidence type="ECO:0000313" key="1">
    <source>
        <dbReference type="EMBL" id="KAF5865119.1"/>
    </source>
</evidence>
<keyword evidence="2" id="KW-1185">Reference proteome</keyword>
<dbReference type="EMBL" id="SPNV01000024">
    <property type="protein sequence ID" value="KAF5865119.1"/>
    <property type="molecule type" value="Genomic_DNA"/>
</dbReference>
<accession>A0A8H6ACD5</accession>
<name>A0A8H6ACD5_PETAA</name>
<reference evidence="1 2" key="1">
    <citation type="submission" date="2019-04" db="EMBL/GenBank/DDBJ databases">
        <title>Aspergillus burnettii sp. nov., novel species from soil in southeast Queensland.</title>
        <authorList>
            <person name="Gilchrist C.L.M."/>
            <person name="Pitt J.I."/>
            <person name="Lange L."/>
            <person name="Lacey H.J."/>
            <person name="Vuong D."/>
            <person name="Midgley D.J."/>
            <person name="Greenfield P."/>
            <person name="Bradbury M."/>
            <person name="Lacey E."/>
            <person name="Busk P.K."/>
            <person name="Pilgaard B."/>
            <person name="Chooi Y.H."/>
            <person name="Piggott A.M."/>
        </authorList>
    </citation>
    <scope>NUCLEOTIDE SEQUENCE [LARGE SCALE GENOMIC DNA]</scope>
    <source>
        <strain evidence="1 2">FRR 5400</strain>
    </source>
</reference>
<gene>
    <name evidence="1" type="ORF">ETB97_005360</name>
</gene>
<sequence length="195" mass="22175">MSSYRSSLSLSSTSKLTLNTPHRAPKAPGFEALYHTPWRPNIWLTKPQFESHLENQIQEINDALWASDGKDHTFTMERVANSVMMSTEGPPPYRCPYDDDDTDTPCGAFPVSRALMTHIYAVHCPKAYKCPWQPCDGPVSVHFGRGGLKEHVVKCHFVPVWYRCVGCEIVIRNRLGFDANEWFRGHLEVECGRAH</sequence>
<dbReference type="AlphaFoldDB" id="A0A8H6ACD5"/>
<evidence type="ECO:0000313" key="2">
    <source>
        <dbReference type="Proteomes" id="UP000541154"/>
    </source>
</evidence>